<reference evidence="9 10" key="1">
    <citation type="journal article" date="2015" name="Int. J. Syst. Evol. Microbiol.">
        <title>Revisiting Corynebacterium glyciniphilum (ex Kubota et al., 1972) sp. nov., nom. rev., isolated from putrefied banana.</title>
        <authorList>
            <person name="Al-Dilaimi A."/>
            <person name="Bednarz H."/>
            <person name="Lomker A."/>
            <person name="Niehaus K."/>
            <person name="Kalinowski J."/>
            <person name="Ruckert C."/>
        </authorList>
    </citation>
    <scope>NUCLEOTIDE SEQUENCE [LARGE SCALE GENOMIC DNA]</scope>
    <source>
        <strain evidence="9">AJ 3170</strain>
    </source>
</reference>
<keyword evidence="3 7" id="KW-0812">Transmembrane</keyword>
<feature type="transmembrane region" description="Helical" evidence="7">
    <location>
        <begin position="145"/>
        <end position="167"/>
    </location>
</feature>
<comment type="subcellular location">
    <subcellularLocation>
        <location evidence="1">Cell membrane</location>
        <topology evidence="1">Multi-pass membrane protein</topology>
    </subcellularLocation>
</comment>
<keyword evidence="5 7" id="KW-0472">Membrane</keyword>
<dbReference type="eggNOG" id="ENOG5031IWF">
    <property type="taxonomic scope" value="Bacteria"/>
</dbReference>
<organism evidence="9 10">
    <name type="scientific">Corynebacterium glyciniphilum AJ 3170</name>
    <dbReference type="NCBI Taxonomy" id="1404245"/>
    <lineage>
        <taxon>Bacteria</taxon>
        <taxon>Bacillati</taxon>
        <taxon>Actinomycetota</taxon>
        <taxon>Actinomycetes</taxon>
        <taxon>Mycobacteriales</taxon>
        <taxon>Corynebacteriaceae</taxon>
        <taxon>Corynebacterium</taxon>
    </lineage>
</organism>
<keyword evidence="4 7" id="KW-1133">Transmembrane helix</keyword>
<evidence type="ECO:0000313" key="10">
    <source>
        <dbReference type="Proteomes" id="UP000023703"/>
    </source>
</evidence>
<evidence type="ECO:0000256" key="3">
    <source>
        <dbReference type="ARBA" id="ARBA00022692"/>
    </source>
</evidence>
<keyword evidence="2" id="KW-1003">Cell membrane</keyword>
<feature type="transmembrane region" description="Helical" evidence="7">
    <location>
        <begin position="348"/>
        <end position="375"/>
    </location>
</feature>
<evidence type="ECO:0000256" key="2">
    <source>
        <dbReference type="ARBA" id="ARBA00022475"/>
    </source>
</evidence>
<feature type="transmembrane region" description="Helical" evidence="7">
    <location>
        <begin position="271"/>
        <end position="292"/>
    </location>
</feature>
<feature type="transmembrane region" description="Helical" evidence="7">
    <location>
        <begin position="20"/>
        <end position="42"/>
    </location>
</feature>
<dbReference type="OrthoDB" id="4396247at2"/>
<dbReference type="Pfam" id="PF02687">
    <property type="entry name" value="FtsX"/>
    <property type="match status" value="1"/>
</dbReference>
<feature type="domain" description="ABC3 transporter permease C-terminal" evidence="8">
    <location>
        <begin position="55"/>
        <end position="167"/>
    </location>
</feature>
<dbReference type="AlphaFoldDB" id="X5DRF2"/>
<evidence type="ECO:0000313" key="9">
    <source>
        <dbReference type="EMBL" id="AHW63854.1"/>
    </source>
</evidence>
<feature type="transmembrane region" description="Helical" evidence="7">
    <location>
        <begin position="395"/>
        <end position="417"/>
    </location>
</feature>
<evidence type="ECO:0000256" key="4">
    <source>
        <dbReference type="ARBA" id="ARBA00022989"/>
    </source>
</evidence>
<keyword evidence="10" id="KW-1185">Reference proteome</keyword>
<dbReference type="STRING" id="1404245.CGLY_07045"/>
<sequence length="448" mass="46533">MVSAILTTAWSDVRATRYSWFAVAVTLAAAGAATAYSLAFLIDGEQGAAEVGGTLLGFALIGTVCATTSITGLVVNERRRTYARWKLVGMSGAAAFTVVMVQVLTVTMIAVVPGTLLACPLVPWAAGYFAVQGAPLGDPDVGLDVIVIAVAICMGAVVLGSVGKVLAVSRVRPVAALRTAVAPTARPGILATAWSLMMAVALVMFLTSDEIHEEGAVLGVQVIVLLTVLPVTGWLSLALLHWTRLLHIFGPSARVAAGGSRIRSAFTNAQVLPWFLLAGLIVGIGSPMMVLVRADGAELTGAELLVPMLAPAVIPPLAAGIASILVLSPRMRTDVRVLIGAGAGRRHLLGVIGWESLVVVVSAGMLTLAVTVPGIAVANAVYRGEPWPPNWWTDILWVPFGVIAGAMWLLISAVSFLMRPTLHEKGGGASSRHRLSPLNSRAVLPHSG</sequence>
<dbReference type="RefSeq" id="WP_038547898.1">
    <property type="nucleotide sequence ID" value="NZ_CP006842.1"/>
</dbReference>
<dbReference type="InterPro" id="IPR003838">
    <property type="entry name" value="ABC3_permease_C"/>
</dbReference>
<feature type="transmembrane region" description="Helical" evidence="7">
    <location>
        <begin position="87"/>
        <end position="112"/>
    </location>
</feature>
<evidence type="ECO:0000256" key="7">
    <source>
        <dbReference type="SAM" id="Phobius"/>
    </source>
</evidence>
<protein>
    <submittedName>
        <fullName evidence="9">Putative membrane protein</fullName>
    </submittedName>
</protein>
<feature type="transmembrane region" description="Helical" evidence="7">
    <location>
        <begin position="54"/>
        <end position="75"/>
    </location>
</feature>
<name>X5DRF2_9CORY</name>
<dbReference type="HOGENOM" id="CLU_655085_0_0_11"/>
<feature type="region of interest" description="Disordered" evidence="6">
    <location>
        <begin position="425"/>
        <end position="448"/>
    </location>
</feature>
<dbReference type="KEGG" id="cgy:CGLY_07045"/>
<evidence type="ECO:0000256" key="1">
    <source>
        <dbReference type="ARBA" id="ARBA00004651"/>
    </source>
</evidence>
<gene>
    <name evidence="9" type="ORF">CGLY_07045</name>
</gene>
<dbReference type="EMBL" id="CP006842">
    <property type="protein sequence ID" value="AHW63854.1"/>
    <property type="molecule type" value="Genomic_DNA"/>
</dbReference>
<feature type="transmembrane region" description="Helical" evidence="7">
    <location>
        <begin position="218"/>
        <end position="240"/>
    </location>
</feature>
<proteinExistence type="predicted"/>
<evidence type="ECO:0000256" key="6">
    <source>
        <dbReference type="SAM" id="MobiDB-lite"/>
    </source>
</evidence>
<evidence type="ECO:0000256" key="5">
    <source>
        <dbReference type="ARBA" id="ARBA00023136"/>
    </source>
</evidence>
<dbReference type="Proteomes" id="UP000023703">
    <property type="component" value="Chromosome"/>
</dbReference>
<accession>X5DRF2</accession>
<dbReference type="GO" id="GO:0005886">
    <property type="term" value="C:plasma membrane"/>
    <property type="evidence" value="ECO:0007669"/>
    <property type="project" value="UniProtKB-SubCell"/>
</dbReference>
<feature type="transmembrane region" description="Helical" evidence="7">
    <location>
        <begin position="304"/>
        <end position="327"/>
    </location>
</feature>
<feature type="transmembrane region" description="Helical" evidence="7">
    <location>
        <begin position="188"/>
        <end position="206"/>
    </location>
</feature>
<evidence type="ECO:0000259" key="8">
    <source>
        <dbReference type="Pfam" id="PF02687"/>
    </source>
</evidence>